<dbReference type="InterPro" id="IPR002871">
    <property type="entry name" value="NIF_FeS_clus_asmbl_NifU_N"/>
</dbReference>
<evidence type="ECO:0000313" key="3">
    <source>
        <dbReference type="Proteomes" id="UP000054662"/>
    </source>
</evidence>
<dbReference type="EMBL" id="LNZC01000029">
    <property type="protein sequence ID" value="KTD76143.1"/>
    <property type="molecule type" value="Genomic_DNA"/>
</dbReference>
<dbReference type="GO" id="GO:0051536">
    <property type="term" value="F:iron-sulfur cluster binding"/>
    <property type="evidence" value="ECO:0007669"/>
    <property type="project" value="InterPro"/>
</dbReference>
<dbReference type="AlphaFoldDB" id="A0A0W1A472"/>
<feature type="domain" description="NIF system FeS cluster assembly NifU N-terminal" evidence="1">
    <location>
        <begin position="2"/>
        <end position="124"/>
    </location>
</feature>
<dbReference type="PATRIC" id="fig|45076.6.peg.2482"/>
<reference evidence="2 3" key="1">
    <citation type="submission" date="2015-11" db="EMBL/GenBank/DDBJ databases">
        <title>Genomic analysis of 38 Legionella species identifies large and diverse effector repertoires.</title>
        <authorList>
            <person name="Burstein D."/>
            <person name="Amaro F."/>
            <person name="Zusman T."/>
            <person name="Lifshitz Z."/>
            <person name="Cohen O."/>
            <person name="Gilbert J.A."/>
            <person name="Pupko T."/>
            <person name="Shuman H.A."/>
            <person name="Segal G."/>
        </authorList>
    </citation>
    <scope>NUCLEOTIDE SEQUENCE [LARGE SCALE GENOMIC DNA]</scope>
    <source>
        <strain evidence="2 3">ATCC 49508</strain>
    </source>
</reference>
<dbReference type="OrthoDB" id="46697at2"/>
<sequence length="130" mass="15152">MMYNEVVEHCFFHPQHVGVLDLDDPLVVRYTVEQQKPKVIIELYIQCQVSGFISRICFKASGSPFVIAALEWLCRNTEGTHLMQQKTIDYQTLINVLEIPLSQYPVALLVEDVYQESLKLMQQKLERYES</sequence>
<name>A0A0W1A472_9GAMM</name>
<dbReference type="RefSeq" id="WP_058494033.1">
    <property type="nucleotide sequence ID" value="NZ_CBCRUR010000018.1"/>
</dbReference>
<comment type="caution">
    <text evidence="2">The sequence shown here is derived from an EMBL/GenBank/DDBJ whole genome shotgun (WGS) entry which is preliminary data.</text>
</comment>
<accession>A0A0W1A472</accession>
<dbReference type="Proteomes" id="UP000054662">
    <property type="component" value="Unassembled WGS sequence"/>
</dbReference>
<gene>
    <name evidence="2" type="ORF">Lwor_2261</name>
</gene>
<protein>
    <submittedName>
        <fullName evidence="2">NifU family transporter iron binding protein</fullName>
    </submittedName>
</protein>
<proteinExistence type="predicted"/>
<dbReference type="Pfam" id="PF01592">
    <property type="entry name" value="NifU_N"/>
    <property type="match status" value="1"/>
</dbReference>
<evidence type="ECO:0000313" key="2">
    <source>
        <dbReference type="EMBL" id="KTD76143.1"/>
    </source>
</evidence>
<dbReference type="GO" id="GO:0016226">
    <property type="term" value="P:iron-sulfur cluster assembly"/>
    <property type="evidence" value="ECO:0007669"/>
    <property type="project" value="InterPro"/>
</dbReference>
<keyword evidence="3" id="KW-1185">Reference proteome</keyword>
<dbReference type="GO" id="GO:0005506">
    <property type="term" value="F:iron ion binding"/>
    <property type="evidence" value="ECO:0007669"/>
    <property type="project" value="InterPro"/>
</dbReference>
<dbReference type="SUPFAM" id="SSF82649">
    <property type="entry name" value="SufE/NifU"/>
    <property type="match status" value="1"/>
</dbReference>
<dbReference type="STRING" id="45076.Lwor_2261"/>
<dbReference type="Gene3D" id="3.90.1010.10">
    <property type="match status" value="1"/>
</dbReference>
<evidence type="ECO:0000259" key="1">
    <source>
        <dbReference type="Pfam" id="PF01592"/>
    </source>
</evidence>
<organism evidence="2 3">
    <name type="scientific">Legionella worsleiensis</name>
    <dbReference type="NCBI Taxonomy" id="45076"/>
    <lineage>
        <taxon>Bacteria</taxon>
        <taxon>Pseudomonadati</taxon>
        <taxon>Pseudomonadota</taxon>
        <taxon>Gammaproteobacteria</taxon>
        <taxon>Legionellales</taxon>
        <taxon>Legionellaceae</taxon>
        <taxon>Legionella</taxon>
    </lineage>
</organism>